<comment type="caution">
    <text evidence="1">The sequence shown here is derived from an EMBL/GenBank/DDBJ whole genome shotgun (WGS) entry which is preliminary data.</text>
</comment>
<organism evidence="1 2">
    <name type="scientific">Halteria grandinella</name>
    <dbReference type="NCBI Taxonomy" id="5974"/>
    <lineage>
        <taxon>Eukaryota</taxon>
        <taxon>Sar</taxon>
        <taxon>Alveolata</taxon>
        <taxon>Ciliophora</taxon>
        <taxon>Intramacronucleata</taxon>
        <taxon>Spirotrichea</taxon>
        <taxon>Stichotrichia</taxon>
        <taxon>Sporadotrichida</taxon>
        <taxon>Halteriidae</taxon>
        <taxon>Halteria</taxon>
    </lineage>
</organism>
<evidence type="ECO:0000313" key="1">
    <source>
        <dbReference type="EMBL" id="TNV86213.1"/>
    </source>
</evidence>
<name>A0A8J8P2Q9_HALGN</name>
<gene>
    <name evidence="1" type="ORF">FGO68_gene9503</name>
</gene>
<reference evidence="1" key="1">
    <citation type="submission" date="2019-06" db="EMBL/GenBank/DDBJ databases">
        <authorList>
            <person name="Zheng W."/>
        </authorList>
    </citation>
    <scope>NUCLEOTIDE SEQUENCE</scope>
    <source>
        <strain evidence="1">QDHG01</strain>
    </source>
</reference>
<evidence type="ECO:0000313" key="2">
    <source>
        <dbReference type="Proteomes" id="UP000785679"/>
    </source>
</evidence>
<accession>A0A8J8P2Q9</accession>
<dbReference type="EMBL" id="RRYP01001237">
    <property type="protein sequence ID" value="TNV86213.1"/>
    <property type="molecule type" value="Genomic_DNA"/>
</dbReference>
<keyword evidence="2" id="KW-1185">Reference proteome</keyword>
<sequence length="92" mass="10321">MLELRSITVSDVGLYINDVGVKEYAFKLNVTEGYQNSSIVQQVRIGLQMTPCQQPTEKNELVALQMYSQVFDARKNLLNSQIIPIQTSPAVC</sequence>
<dbReference type="AlphaFoldDB" id="A0A8J8P2Q9"/>
<proteinExistence type="predicted"/>
<dbReference type="Proteomes" id="UP000785679">
    <property type="component" value="Unassembled WGS sequence"/>
</dbReference>
<protein>
    <submittedName>
        <fullName evidence="1">Uncharacterized protein</fullName>
    </submittedName>
</protein>